<dbReference type="RefSeq" id="WP_150354045.1">
    <property type="nucleotide sequence ID" value="NZ_RZNZ01000002.1"/>
</dbReference>
<feature type="chain" id="PRO_5030132060" evidence="1">
    <location>
        <begin position="29"/>
        <end position="105"/>
    </location>
</feature>
<sequence>MSTKKAISALSALLTIGLVGCMTLPASALSELPCDFRCTAEVNVSDSQDYSLAISRSHVEVSVWARAIQDGRVDYDGAEPGGLALAEIWGSPVYLNDSADAGRMG</sequence>
<evidence type="ECO:0000313" key="4">
    <source>
        <dbReference type="Proteomes" id="UP000345527"/>
    </source>
</evidence>
<gene>
    <name evidence="3" type="ORF">EM848_06080</name>
    <name evidence="2" type="ORF">EMO90_01710</name>
</gene>
<evidence type="ECO:0000313" key="2">
    <source>
        <dbReference type="EMBL" id="KAA8821952.1"/>
    </source>
</evidence>
<keyword evidence="1" id="KW-0732">Signal</keyword>
<reference evidence="4 5" key="1">
    <citation type="journal article" date="2019" name="Syst. Appl. Microbiol.">
        <title>Characterization of Bifidobacterium species in feaces of the Egyptian fruit bat: Description of B. vespertilionis sp. nov. and B. rousetti sp. nov.</title>
        <authorList>
            <person name="Modesto M."/>
            <person name="Satti M."/>
            <person name="Watanabe K."/>
            <person name="Puglisi E."/>
            <person name="Morelli L."/>
            <person name="Huang C.-H."/>
            <person name="Liou J.-S."/>
            <person name="Miyashita M."/>
            <person name="Tamura T."/>
            <person name="Saito S."/>
            <person name="Mori K."/>
            <person name="Huang L."/>
            <person name="Sciavilla P."/>
            <person name="Sandri C."/>
            <person name="Spiezio C."/>
            <person name="Vitali F."/>
            <person name="Cavalieri D."/>
            <person name="Perpetuini G."/>
            <person name="Tofalo R."/>
            <person name="Bonetti A."/>
            <person name="Arita M."/>
            <person name="Mattarelli P."/>
        </authorList>
    </citation>
    <scope>NUCLEOTIDE SEQUENCE [LARGE SCALE GENOMIC DNA]</scope>
    <source>
        <strain evidence="2 5">RST16</strain>
        <strain evidence="3 4">RST8</strain>
    </source>
</reference>
<evidence type="ECO:0000313" key="5">
    <source>
        <dbReference type="Proteomes" id="UP000374630"/>
    </source>
</evidence>
<name>A0A5J5DYZ4_9BIFI</name>
<evidence type="ECO:0000313" key="3">
    <source>
        <dbReference type="EMBL" id="KAA8823257.1"/>
    </source>
</evidence>
<keyword evidence="5" id="KW-1185">Reference proteome</keyword>
<dbReference type="Proteomes" id="UP000345527">
    <property type="component" value="Unassembled WGS sequence"/>
</dbReference>
<dbReference type="EMBL" id="RZNZ01000002">
    <property type="protein sequence ID" value="KAA8821952.1"/>
    <property type="molecule type" value="Genomic_DNA"/>
</dbReference>
<accession>A0A5J5DYZ4</accession>
<dbReference type="Proteomes" id="UP000374630">
    <property type="component" value="Unassembled WGS sequence"/>
</dbReference>
<evidence type="ECO:0000256" key="1">
    <source>
        <dbReference type="SAM" id="SignalP"/>
    </source>
</evidence>
<feature type="signal peptide" evidence="1">
    <location>
        <begin position="1"/>
        <end position="28"/>
    </location>
</feature>
<dbReference type="PROSITE" id="PS51257">
    <property type="entry name" value="PROKAR_LIPOPROTEIN"/>
    <property type="match status" value="1"/>
</dbReference>
<protein>
    <submittedName>
        <fullName evidence="3">Uncharacterized protein</fullName>
    </submittedName>
</protein>
<dbReference type="OrthoDB" id="9952246at2"/>
<dbReference type="AlphaFoldDB" id="A0A5J5DYZ4"/>
<organism evidence="3 4">
    <name type="scientific">Bifidobacterium vespertilionis</name>
    <dbReference type="NCBI Taxonomy" id="2562524"/>
    <lineage>
        <taxon>Bacteria</taxon>
        <taxon>Bacillati</taxon>
        <taxon>Actinomycetota</taxon>
        <taxon>Actinomycetes</taxon>
        <taxon>Bifidobacteriales</taxon>
        <taxon>Bifidobacteriaceae</taxon>
        <taxon>Bifidobacterium</taxon>
    </lineage>
</organism>
<dbReference type="EMBL" id="RZOA01000010">
    <property type="protein sequence ID" value="KAA8823257.1"/>
    <property type="molecule type" value="Genomic_DNA"/>
</dbReference>
<proteinExistence type="predicted"/>
<comment type="caution">
    <text evidence="3">The sequence shown here is derived from an EMBL/GenBank/DDBJ whole genome shotgun (WGS) entry which is preliminary data.</text>
</comment>